<protein>
    <submittedName>
        <fullName evidence="2">Uncharacterized protein</fullName>
    </submittedName>
</protein>
<reference evidence="2" key="1">
    <citation type="submission" date="2020-10" db="EMBL/GenBank/DDBJ databases">
        <authorList>
            <person name="Gilroy R."/>
        </authorList>
    </citation>
    <scope>NUCLEOTIDE SEQUENCE</scope>
    <source>
        <strain evidence="2">ChiHjej13B12-12457</strain>
    </source>
</reference>
<evidence type="ECO:0000313" key="3">
    <source>
        <dbReference type="Proteomes" id="UP000886744"/>
    </source>
</evidence>
<proteinExistence type="predicted"/>
<evidence type="ECO:0000256" key="1">
    <source>
        <dbReference type="SAM" id="MobiDB-lite"/>
    </source>
</evidence>
<comment type="caution">
    <text evidence="2">The sequence shown here is derived from an EMBL/GenBank/DDBJ whole genome shotgun (WGS) entry which is preliminary data.</text>
</comment>
<evidence type="ECO:0000313" key="2">
    <source>
        <dbReference type="EMBL" id="HIR63120.1"/>
    </source>
</evidence>
<dbReference type="EMBL" id="DVHI01000076">
    <property type="protein sequence ID" value="HIR63120.1"/>
    <property type="molecule type" value="Genomic_DNA"/>
</dbReference>
<organism evidence="2 3">
    <name type="scientific">Candidatus Coprenecus avistercoris</name>
    <dbReference type="NCBI Taxonomy" id="2840730"/>
    <lineage>
        <taxon>Bacteria</taxon>
        <taxon>Pseudomonadati</taxon>
        <taxon>Bacteroidota</taxon>
        <taxon>Bacteroidia</taxon>
        <taxon>Bacteroidales</taxon>
        <taxon>Rikenellaceae</taxon>
        <taxon>Rikenellaceae incertae sedis</taxon>
        <taxon>Candidatus Coprenecus</taxon>
    </lineage>
</organism>
<dbReference type="Proteomes" id="UP000886744">
    <property type="component" value="Unassembled WGS sequence"/>
</dbReference>
<feature type="region of interest" description="Disordered" evidence="1">
    <location>
        <begin position="1"/>
        <end position="20"/>
    </location>
</feature>
<reference evidence="2" key="2">
    <citation type="journal article" date="2021" name="PeerJ">
        <title>Extensive microbial diversity within the chicken gut microbiome revealed by metagenomics and culture.</title>
        <authorList>
            <person name="Gilroy R."/>
            <person name="Ravi A."/>
            <person name="Getino M."/>
            <person name="Pursley I."/>
            <person name="Horton D.L."/>
            <person name="Alikhan N.F."/>
            <person name="Baker D."/>
            <person name="Gharbi K."/>
            <person name="Hall N."/>
            <person name="Watson M."/>
            <person name="Adriaenssens E.M."/>
            <person name="Foster-Nyarko E."/>
            <person name="Jarju S."/>
            <person name="Secka A."/>
            <person name="Antonio M."/>
            <person name="Oren A."/>
            <person name="Chaudhuri R.R."/>
            <person name="La Ragione R."/>
            <person name="Hildebrand F."/>
            <person name="Pallen M.J."/>
        </authorList>
    </citation>
    <scope>NUCLEOTIDE SEQUENCE</scope>
    <source>
        <strain evidence="2">ChiHjej13B12-12457</strain>
    </source>
</reference>
<dbReference type="AlphaFoldDB" id="A0A9D1E1I4"/>
<accession>A0A9D1E1I4</accession>
<sequence>MDRNALHSISYPFAPLSSTSTPQDKYIVYTIKEASAPEPSVTPAELVQRAVGYDLIDGTKLPSGSFNFILGTPIYIDSYTDLLY</sequence>
<gene>
    <name evidence="2" type="ORF">IAC94_06335</name>
</gene>
<name>A0A9D1E1I4_9BACT</name>